<feature type="region of interest" description="Disordered" evidence="1">
    <location>
        <begin position="349"/>
        <end position="385"/>
    </location>
</feature>
<gene>
    <name evidence="3" type="ordered locus">RSal33209_3108</name>
</gene>
<feature type="compositionally biased region" description="Low complexity" evidence="1">
    <location>
        <begin position="364"/>
        <end position="385"/>
    </location>
</feature>
<evidence type="ECO:0000313" key="3">
    <source>
        <dbReference type="EMBL" id="ABY24826.1"/>
    </source>
</evidence>
<dbReference type="EMBL" id="CP000910">
    <property type="protein sequence ID" value="ABY24826.1"/>
    <property type="molecule type" value="Genomic_DNA"/>
</dbReference>
<keyword evidence="2" id="KW-1133">Transmembrane helix</keyword>
<keyword evidence="2" id="KW-0472">Membrane</keyword>
<dbReference type="Proteomes" id="UP000002007">
    <property type="component" value="Chromosome"/>
</dbReference>
<evidence type="ECO:0000313" key="4">
    <source>
        <dbReference type="Proteomes" id="UP000002007"/>
    </source>
</evidence>
<feature type="compositionally biased region" description="Polar residues" evidence="1">
    <location>
        <begin position="10"/>
        <end position="20"/>
    </location>
</feature>
<evidence type="ECO:0000256" key="1">
    <source>
        <dbReference type="SAM" id="MobiDB-lite"/>
    </source>
</evidence>
<dbReference type="HOGENOM" id="CLU_640718_0_0_11"/>
<sequence length="428" mass="42110">MNRIMVISRGDSSAGDSLKSTVPARRRASSSAFRKTLRLAAITGATGSAIFLIGVLGAQSANAATPDSTSAASQSASTSEGQGSGGLLGAIGNTLQGTVKVLENSVGSLLAPTPATPPMHEAKISGQPAAAVATVASTTPSATLSSTPWPTAPSTLIPAVDDKPALSAVKPVLTGVSDVLSPVLTPVTNTIRPVTSTTQPLVGGLVKTVTATVQGVTGTLIPTVEKLPILGQVLSPVIKSLTPTLNGLLPELTSDVPLVKDLTGSLTSQTGGLLPTGTPNLVPPVAPATPVSTPPRAQPLAPAVETVVAPSTIVEPVAELPAAVLAHSFVHQISSSAIFAYEVPVSNEATGSAPQGPLAPQPIEPIAAPASGTSSAGNGSSSAGSGASASATLSDIFAMPISVLSGTVGVPALILPEPLAYDPGSSPD</sequence>
<name>A9WUF5_RENSM</name>
<dbReference type="AlphaFoldDB" id="A9WUF5"/>
<reference evidence="4" key="1">
    <citation type="journal article" date="2008" name="J. Bacteriol.">
        <title>Genome sequence of the fish pathogen Renibacterium salmoninarum suggests reductive evolution away from an environmental Arthrobacter ancestor.</title>
        <authorList>
            <person name="Wiens G.D."/>
            <person name="Rockey D.D."/>
            <person name="Wu Z."/>
            <person name="Chang J."/>
            <person name="Levy R."/>
            <person name="Crane S."/>
            <person name="Chen D.S."/>
            <person name="Capri G.R."/>
            <person name="Burnett J.R."/>
            <person name="Sudheesh P.S."/>
            <person name="Schipma M.J."/>
            <person name="Burd H."/>
            <person name="Bhattacharyya A."/>
            <person name="Rhodes L.D."/>
            <person name="Kaul R."/>
            <person name="Strom M.S."/>
        </authorList>
    </citation>
    <scope>NUCLEOTIDE SEQUENCE [LARGE SCALE GENOMIC DNA]</scope>
    <source>
        <strain evidence="4">ATCC 33209 / DSM 20767 / JCM 11484 / NBRC 15589 / NCIMB 2235</strain>
    </source>
</reference>
<dbReference type="STRING" id="288705.RSal33209_3108"/>
<protein>
    <submittedName>
        <fullName evidence="3">Uncharacterized protein</fullName>
    </submittedName>
</protein>
<evidence type="ECO:0000256" key="2">
    <source>
        <dbReference type="SAM" id="Phobius"/>
    </source>
</evidence>
<feature type="transmembrane region" description="Helical" evidence="2">
    <location>
        <begin position="36"/>
        <end position="58"/>
    </location>
</feature>
<keyword evidence="4" id="KW-1185">Reference proteome</keyword>
<feature type="region of interest" description="Disordered" evidence="1">
    <location>
        <begin position="1"/>
        <end position="23"/>
    </location>
</feature>
<proteinExistence type="predicted"/>
<keyword evidence="2" id="KW-0812">Transmembrane</keyword>
<feature type="compositionally biased region" description="Low complexity" evidence="1">
    <location>
        <begin position="63"/>
        <end position="81"/>
    </location>
</feature>
<dbReference type="KEGG" id="rsa:RSal33209_3108"/>
<accession>A9WUF5</accession>
<feature type="region of interest" description="Disordered" evidence="1">
    <location>
        <begin position="63"/>
        <end position="84"/>
    </location>
</feature>
<organism evidence="3 4">
    <name type="scientific">Renibacterium salmoninarum (strain ATCC 33209 / DSM 20767 / JCM 11484 / NBRC 15589 / NCIMB 2235)</name>
    <dbReference type="NCBI Taxonomy" id="288705"/>
    <lineage>
        <taxon>Bacteria</taxon>
        <taxon>Bacillati</taxon>
        <taxon>Actinomycetota</taxon>
        <taxon>Actinomycetes</taxon>
        <taxon>Micrococcales</taxon>
        <taxon>Micrococcaceae</taxon>
        <taxon>Renibacterium</taxon>
    </lineage>
</organism>